<sequence>MTETAWPQEDRTGRAPHPQPSLTTEDAPLIIRGGGTTVVAPEALLARRDALRAASSVCSDQAVRVRGVRSSVDASLALELEQDEHALLVLAEDLAWLAAAVQSVAEVAGQTERTLGSWLESLAAHYASAAGWLASRLGLVILPGVLTGAGMIAAGWRLLPESHRQALVATAVAAAPGGDRPLSEPQLVEAMRWVLTLVDDTALGAVGVPPPLVAALGETGLGLSGVSGAATAVLGLATLAGVRGTAPVRVEPVLTDLRRSGGATADGAPAGTAIAAPGSVAERVHRIPDSSAPVRVERYEGPDGAHFEVYIAGTDSTAVLGGAQPWDMASNVALVADQDASSLQAVRSALATAGATGDSSVVFTGYSQGGAIATRLAESGEWTTAGLVTVGSPSGDLPVLGDYPAIVIEHREDLVPGLSGVRRETEALVVQSEALRAGTASAAGATGALAAHDLDRYRATAERVDASTIDELRTRVDALPGSGGGGAEGTVLRFTATRIPPS</sequence>
<protein>
    <recommendedName>
        <fullName evidence="4">Alpha/beta hydrolase family protein</fullName>
    </recommendedName>
</protein>
<comment type="caution">
    <text evidence="2">The sequence shown here is derived from an EMBL/GenBank/DDBJ whole genome shotgun (WGS) entry which is preliminary data.</text>
</comment>
<dbReference type="Gene3D" id="3.40.50.1820">
    <property type="entry name" value="alpha/beta hydrolase"/>
    <property type="match status" value="1"/>
</dbReference>
<reference evidence="2 3" key="1">
    <citation type="submission" date="2020-03" db="EMBL/GenBank/DDBJ databases">
        <title>Chryseoglobus sp. isolated from a deep-sea seamount.</title>
        <authorList>
            <person name="Zhang D.-C."/>
        </authorList>
    </citation>
    <scope>NUCLEOTIDE SEQUENCE [LARGE SCALE GENOMIC DNA]</scope>
    <source>
        <strain evidence="2 3">KN1116</strain>
    </source>
</reference>
<organism evidence="2 3">
    <name type="scientific">Microcella pacifica</name>
    <dbReference type="NCBI Taxonomy" id="2591847"/>
    <lineage>
        <taxon>Bacteria</taxon>
        <taxon>Bacillati</taxon>
        <taxon>Actinomycetota</taxon>
        <taxon>Actinomycetes</taxon>
        <taxon>Micrococcales</taxon>
        <taxon>Microbacteriaceae</taxon>
        <taxon>Microcella</taxon>
    </lineage>
</organism>
<dbReference type="SUPFAM" id="SSF53474">
    <property type="entry name" value="alpha/beta-Hydrolases"/>
    <property type="match status" value="1"/>
</dbReference>
<keyword evidence="3" id="KW-1185">Reference proteome</keyword>
<dbReference type="AlphaFoldDB" id="A0A9E5JPE8"/>
<dbReference type="Proteomes" id="UP000818266">
    <property type="component" value="Unassembled WGS sequence"/>
</dbReference>
<gene>
    <name evidence="2" type="ORF">FK219_005485</name>
</gene>
<evidence type="ECO:0000313" key="3">
    <source>
        <dbReference type="Proteomes" id="UP000818266"/>
    </source>
</evidence>
<evidence type="ECO:0000313" key="2">
    <source>
        <dbReference type="EMBL" id="NHF62691.1"/>
    </source>
</evidence>
<evidence type="ECO:0000256" key="1">
    <source>
        <dbReference type="SAM" id="MobiDB-lite"/>
    </source>
</evidence>
<proteinExistence type="predicted"/>
<accession>A0A9E5JPE8</accession>
<dbReference type="OrthoDB" id="4790882at2"/>
<name>A0A9E5JPE8_9MICO</name>
<dbReference type="RefSeq" id="WP_152583294.1">
    <property type="nucleotide sequence ID" value="NZ_VIKT02000007.1"/>
</dbReference>
<feature type="region of interest" description="Disordered" evidence="1">
    <location>
        <begin position="1"/>
        <end position="27"/>
    </location>
</feature>
<dbReference type="InterPro" id="IPR029058">
    <property type="entry name" value="AB_hydrolase_fold"/>
</dbReference>
<evidence type="ECO:0008006" key="4">
    <source>
        <dbReference type="Google" id="ProtNLM"/>
    </source>
</evidence>
<dbReference type="EMBL" id="VIKT02000007">
    <property type="protein sequence ID" value="NHF62691.1"/>
    <property type="molecule type" value="Genomic_DNA"/>
</dbReference>